<feature type="non-terminal residue" evidence="1">
    <location>
        <position position="1"/>
    </location>
</feature>
<protein>
    <submittedName>
        <fullName evidence="1">Uncharacterized protein</fullName>
    </submittedName>
</protein>
<evidence type="ECO:0000313" key="2">
    <source>
        <dbReference type="Proteomes" id="UP000053105"/>
    </source>
</evidence>
<dbReference type="EMBL" id="KQ435775">
    <property type="protein sequence ID" value="KOX75052.1"/>
    <property type="molecule type" value="Genomic_DNA"/>
</dbReference>
<dbReference type="Proteomes" id="UP000053105">
    <property type="component" value="Unassembled WGS sequence"/>
</dbReference>
<name>A0A0N0U5H0_9HYME</name>
<proteinExistence type="predicted"/>
<keyword evidence="2" id="KW-1185">Reference proteome</keyword>
<dbReference type="AlphaFoldDB" id="A0A0N0U5H0"/>
<sequence length="176" mass="18992">GHLNVSSQEASSSKLKGQYSSAVTLSKSPMSALGLNGSSDTKMPSSGSFSSQECIFIGRYQCDGLVFTGATCQPCLVARPRRGIVLCSIDRARCSLRSFEDLSRWLRRRVGQRGIALIGRAALHVRSHSRILSILLLQVAAELIPKVAVDHFPHAGAVPGEYTDEEQATNDQPQHG</sequence>
<gene>
    <name evidence="1" type="ORF">WN51_12737</name>
</gene>
<reference evidence="1 2" key="1">
    <citation type="submission" date="2015-07" db="EMBL/GenBank/DDBJ databases">
        <title>The genome of Melipona quadrifasciata.</title>
        <authorList>
            <person name="Pan H."/>
            <person name="Kapheim K."/>
        </authorList>
    </citation>
    <scope>NUCLEOTIDE SEQUENCE [LARGE SCALE GENOMIC DNA]</scope>
    <source>
        <strain evidence="1">0111107301</strain>
        <tissue evidence="1">Whole body</tissue>
    </source>
</reference>
<evidence type="ECO:0000313" key="1">
    <source>
        <dbReference type="EMBL" id="KOX75052.1"/>
    </source>
</evidence>
<accession>A0A0N0U5H0</accession>
<organism evidence="1 2">
    <name type="scientific">Melipona quadrifasciata</name>
    <dbReference type="NCBI Taxonomy" id="166423"/>
    <lineage>
        <taxon>Eukaryota</taxon>
        <taxon>Metazoa</taxon>
        <taxon>Ecdysozoa</taxon>
        <taxon>Arthropoda</taxon>
        <taxon>Hexapoda</taxon>
        <taxon>Insecta</taxon>
        <taxon>Pterygota</taxon>
        <taxon>Neoptera</taxon>
        <taxon>Endopterygota</taxon>
        <taxon>Hymenoptera</taxon>
        <taxon>Apocrita</taxon>
        <taxon>Aculeata</taxon>
        <taxon>Apoidea</taxon>
        <taxon>Anthophila</taxon>
        <taxon>Apidae</taxon>
        <taxon>Melipona</taxon>
    </lineage>
</organism>